<keyword evidence="5 8" id="KW-0547">Nucleotide-binding</keyword>
<proteinExistence type="inferred from homology"/>
<dbReference type="GO" id="GO:0006400">
    <property type="term" value="P:tRNA modification"/>
    <property type="evidence" value="ECO:0007669"/>
    <property type="project" value="UniProtKB-UniRule"/>
</dbReference>
<evidence type="ECO:0000256" key="3">
    <source>
        <dbReference type="ARBA" id="ARBA00022598"/>
    </source>
</evidence>
<dbReference type="Pfam" id="PF01171">
    <property type="entry name" value="ATP_bind_3"/>
    <property type="match status" value="1"/>
</dbReference>
<comment type="domain">
    <text evidence="8">The N-terminal region contains the highly conserved SGGXDS motif, predicted to be a P-loop motif involved in ATP binding.</text>
</comment>
<dbReference type="GO" id="GO:0005524">
    <property type="term" value="F:ATP binding"/>
    <property type="evidence" value="ECO:0007669"/>
    <property type="project" value="UniProtKB-UniRule"/>
</dbReference>
<evidence type="ECO:0000313" key="11">
    <source>
        <dbReference type="Proteomes" id="UP000886891"/>
    </source>
</evidence>
<evidence type="ECO:0000256" key="4">
    <source>
        <dbReference type="ARBA" id="ARBA00022694"/>
    </source>
</evidence>
<comment type="function">
    <text evidence="8">Ligates lysine onto the cytidine present at position 34 of the AUA codon-specific tRNA(Ile) that contains the anticodon CAU, in an ATP-dependent manner. Cytidine is converted to lysidine, thus changing the amino acid specificity of the tRNA from methionine to isoleucine.</text>
</comment>
<dbReference type="PANTHER" id="PTHR43033">
    <property type="entry name" value="TRNA(ILE)-LYSIDINE SYNTHASE-RELATED"/>
    <property type="match status" value="1"/>
</dbReference>
<sequence>MKLLQRAYHKVGIAVSGGIDSMTLLDLLRQECDFVVLHVEHGIRGEASLGDAAFVEAYCKRNGYEFRCFHVDAPAYAAEHGVSLEVAARELRYGVFDRLLAEGEVDVVALAHHADDNAETVLMRFLRGTGTKGLAGIVDRAGYIHPLLHRTRAEIERYAREHDLPYTEDESNADLRFTRNFIRHRLLPLIETRFPNVRDTLCRTAERFEEVDRYLADAVTPSFVRGDAVVLPLAALDNSPVLAKKSLAEAARRAGASHDLGHRNLEALRGLNDLPNGSGIDLPGGFRATREYDGISFRRVTPEGGFAPTPFDADRVYRYGGAAYRFEPARTIERGLTFDPDKLPSGAVIRLRADGDRFRRCGGKQKLLSDYLIDAKIPRAERDRMLVLAGGQTVYAVLGLEISESVKVDPTTTKILKVYKENDYETAPRSRKNSD</sequence>
<dbReference type="PANTHER" id="PTHR43033:SF1">
    <property type="entry name" value="TRNA(ILE)-LYSIDINE SYNTHASE-RELATED"/>
    <property type="match status" value="1"/>
</dbReference>
<comment type="similarity">
    <text evidence="8">Belongs to the tRNA(Ile)-lysidine synthase family.</text>
</comment>
<name>A0A9D1NDP0_9FIRM</name>
<dbReference type="SUPFAM" id="SSF56037">
    <property type="entry name" value="PheT/TilS domain"/>
    <property type="match status" value="1"/>
</dbReference>
<dbReference type="AlphaFoldDB" id="A0A9D1NDP0"/>
<keyword evidence="3 8" id="KW-0436">Ligase</keyword>
<comment type="catalytic activity">
    <reaction evidence="7 8">
        <text>cytidine(34) in tRNA(Ile2) + L-lysine + ATP = lysidine(34) in tRNA(Ile2) + AMP + diphosphate + H(+)</text>
        <dbReference type="Rhea" id="RHEA:43744"/>
        <dbReference type="Rhea" id="RHEA-COMP:10625"/>
        <dbReference type="Rhea" id="RHEA-COMP:10670"/>
        <dbReference type="ChEBI" id="CHEBI:15378"/>
        <dbReference type="ChEBI" id="CHEBI:30616"/>
        <dbReference type="ChEBI" id="CHEBI:32551"/>
        <dbReference type="ChEBI" id="CHEBI:33019"/>
        <dbReference type="ChEBI" id="CHEBI:82748"/>
        <dbReference type="ChEBI" id="CHEBI:83665"/>
        <dbReference type="ChEBI" id="CHEBI:456215"/>
        <dbReference type="EC" id="6.3.4.19"/>
    </reaction>
</comment>
<evidence type="ECO:0000256" key="6">
    <source>
        <dbReference type="ARBA" id="ARBA00022840"/>
    </source>
</evidence>
<dbReference type="InterPro" id="IPR014729">
    <property type="entry name" value="Rossmann-like_a/b/a_fold"/>
</dbReference>
<comment type="caution">
    <text evidence="10">The sequence shown here is derived from an EMBL/GenBank/DDBJ whole genome shotgun (WGS) entry which is preliminary data.</text>
</comment>
<dbReference type="Proteomes" id="UP000886891">
    <property type="component" value="Unassembled WGS sequence"/>
</dbReference>
<dbReference type="InterPro" id="IPR011063">
    <property type="entry name" value="TilS/TtcA_N"/>
</dbReference>
<dbReference type="Pfam" id="PF11734">
    <property type="entry name" value="TilS_C"/>
    <property type="match status" value="1"/>
</dbReference>
<dbReference type="InterPro" id="IPR012795">
    <property type="entry name" value="tRNA_Ile_lys_synt_N"/>
</dbReference>
<evidence type="ECO:0000256" key="2">
    <source>
        <dbReference type="ARBA" id="ARBA00022490"/>
    </source>
</evidence>
<gene>
    <name evidence="8 10" type="primary">tilS</name>
    <name evidence="10" type="ORF">IAB14_06710</name>
</gene>
<dbReference type="HAMAP" id="MF_01161">
    <property type="entry name" value="tRNA_Ile_lys_synt"/>
    <property type="match status" value="1"/>
</dbReference>
<dbReference type="InterPro" id="IPR012094">
    <property type="entry name" value="tRNA_Ile_lys_synt"/>
</dbReference>
<evidence type="ECO:0000256" key="8">
    <source>
        <dbReference type="HAMAP-Rule" id="MF_01161"/>
    </source>
</evidence>
<dbReference type="EC" id="6.3.4.19" evidence="8"/>
<keyword evidence="2 8" id="KW-0963">Cytoplasm</keyword>
<dbReference type="SUPFAM" id="SSF52402">
    <property type="entry name" value="Adenine nucleotide alpha hydrolases-like"/>
    <property type="match status" value="1"/>
</dbReference>
<dbReference type="InterPro" id="IPR012796">
    <property type="entry name" value="Lysidine-tRNA-synth_C"/>
</dbReference>
<reference evidence="10" key="2">
    <citation type="journal article" date="2021" name="PeerJ">
        <title>Extensive microbial diversity within the chicken gut microbiome revealed by metagenomics and culture.</title>
        <authorList>
            <person name="Gilroy R."/>
            <person name="Ravi A."/>
            <person name="Getino M."/>
            <person name="Pursley I."/>
            <person name="Horton D.L."/>
            <person name="Alikhan N.F."/>
            <person name="Baker D."/>
            <person name="Gharbi K."/>
            <person name="Hall N."/>
            <person name="Watson M."/>
            <person name="Adriaenssens E.M."/>
            <person name="Foster-Nyarko E."/>
            <person name="Jarju S."/>
            <person name="Secka A."/>
            <person name="Antonio M."/>
            <person name="Oren A."/>
            <person name="Chaudhuri R.R."/>
            <person name="La Ragione R."/>
            <person name="Hildebrand F."/>
            <person name="Pallen M.J."/>
        </authorList>
    </citation>
    <scope>NUCLEOTIDE SEQUENCE</scope>
    <source>
        <strain evidence="10">23406</strain>
    </source>
</reference>
<feature type="domain" description="Lysidine-tRNA(Ile) synthetase C-terminal" evidence="9">
    <location>
        <begin position="347"/>
        <end position="418"/>
    </location>
</feature>
<dbReference type="NCBIfam" id="TIGR02432">
    <property type="entry name" value="lysidine_TilS_N"/>
    <property type="match status" value="1"/>
</dbReference>
<feature type="binding site" evidence="8">
    <location>
        <begin position="16"/>
        <end position="21"/>
    </location>
    <ligand>
        <name>ATP</name>
        <dbReference type="ChEBI" id="CHEBI:30616"/>
    </ligand>
</feature>
<dbReference type="GO" id="GO:0032267">
    <property type="term" value="F:tRNA(Ile)-lysidine synthase activity"/>
    <property type="evidence" value="ECO:0007669"/>
    <property type="project" value="UniProtKB-EC"/>
</dbReference>
<organism evidence="10 11">
    <name type="scientific">Candidatus Stercoripulliclostridium merdipullorum</name>
    <dbReference type="NCBI Taxonomy" id="2840952"/>
    <lineage>
        <taxon>Bacteria</taxon>
        <taxon>Bacillati</taxon>
        <taxon>Bacillota</taxon>
        <taxon>Clostridia</taxon>
        <taxon>Eubacteriales</taxon>
        <taxon>Candidatus Stercoripulliclostridium</taxon>
    </lineage>
</organism>
<dbReference type="NCBIfam" id="TIGR02433">
    <property type="entry name" value="lysidine_TilS_C"/>
    <property type="match status" value="1"/>
</dbReference>
<accession>A0A9D1NDP0</accession>
<evidence type="ECO:0000256" key="1">
    <source>
        <dbReference type="ARBA" id="ARBA00004496"/>
    </source>
</evidence>
<dbReference type="EMBL" id="DVOH01000054">
    <property type="protein sequence ID" value="HIV00784.1"/>
    <property type="molecule type" value="Genomic_DNA"/>
</dbReference>
<evidence type="ECO:0000259" key="9">
    <source>
        <dbReference type="SMART" id="SM00977"/>
    </source>
</evidence>
<evidence type="ECO:0000256" key="5">
    <source>
        <dbReference type="ARBA" id="ARBA00022741"/>
    </source>
</evidence>
<keyword evidence="6 8" id="KW-0067">ATP-binding</keyword>
<evidence type="ECO:0000313" key="10">
    <source>
        <dbReference type="EMBL" id="HIV00784.1"/>
    </source>
</evidence>
<dbReference type="SMART" id="SM00977">
    <property type="entry name" value="TilS_C"/>
    <property type="match status" value="1"/>
</dbReference>
<evidence type="ECO:0000256" key="7">
    <source>
        <dbReference type="ARBA" id="ARBA00048539"/>
    </source>
</evidence>
<keyword evidence="4 8" id="KW-0819">tRNA processing</keyword>
<dbReference type="Gene3D" id="3.40.50.620">
    <property type="entry name" value="HUPs"/>
    <property type="match status" value="1"/>
</dbReference>
<reference evidence="10" key="1">
    <citation type="submission" date="2020-10" db="EMBL/GenBank/DDBJ databases">
        <authorList>
            <person name="Gilroy R."/>
        </authorList>
    </citation>
    <scope>NUCLEOTIDE SEQUENCE</scope>
    <source>
        <strain evidence="10">23406</strain>
    </source>
</reference>
<protein>
    <recommendedName>
        <fullName evidence="8">tRNA(Ile)-lysidine synthase</fullName>
        <ecNumber evidence="8">6.3.4.19</ecNumber>
    </recommendedName>
    <alternativeName>
        <fullName evidence="8">tRNA(Ile)-2-lysyl-cytidine synthase</fullName>
    </alternativeName>
    <alternativeName>
        <fullName evidence="8">tRNA(Ile)-lysidine synthetase</fullName>
    </alternativeName>
</protein>
<dbReference type="GO" id="GO:0005737">
    <property type="term" value="C:cytoplasm"/>
    <property type="evidence" value="ECO:0007669"/>
    <property type="project" value="UniProtKB-SubCell"/>
</dbReference>
<dbReference type="CDD" id="cd01992">
    <property type="entry name" value="TilS_N"/>
    <property type="match status" value="1"/>
</dbReference>
<comment type="subcellular location">
    <subcellularLocation>
        <location evidence="1 8">Cytoplasm</location>
    </subcellularLocation>
</comment>